<dbReference type="AlphaFoldDB" id="A0A9P6A914"/>
<dbReference type="Proteomes" id="UP000807025">
    <property type="component" value="Unassembled WGS sequence"/>
</dbReference>
<feature type="region of interest" description="Disordered" evidence="1">
    <location>
        <begin position="65"/>
        <end position="94"/>
    </location>
</feature>
<feature type="region of interest" description="Disordered" evidence="1">
    <location>
        <begin position="1"/>
        <end position="24"/>
    </location>
</feature>
<gene>
    <name evidence="2" type="ORF">BDN71DRAFT_13341</name>
</gene>
<protein>
    <submittedName>
        <fullName evidence="2">Uncharacterized protein</fullName>
    </submittedName>
</protein>
<accession>A0A9P6A914</accession>
<organism evidence="2 3">
    <name type="scientific">Pleurotus eryngii</name>
    <name type="common">Boletus of the steppes</name>
    <dbReference type="NCBI Taxonomy" id="5323"/>
    <lineage>
        <taxon>Eukaryota</taxon>
        <taxon>Fungi</taxon>
        <taxon>Dikarya</taxon>
        <taxon>Basidiomycota</taxon>
        <taxon>Agaricomycotina</taxon>
        <taxon>Agaricomycetes</taxon>
        <taxon>Agaricomycetidae</taxon>
        <taxon>Agaricales</taxon>
        <taxon>Pleurotineae</taxon>
        <taxon>Pleurotaceae</taxon>
        <taxon>Pleurotus</taxon>
    </lineage>
</organism>
<name>A0A9P6A914_PLEER</name>
<dbReference type="EMBL" id="MU154521">
    <property type="protein sequence ID" value="KAF9502173.1"/>
    <property type="molecule type" value="Genomic_DNA"/>
</dbReference>
<proteinExistence type="predicted"/>
<reference evidence="2" key="1">
    <citation type="submission" date="2020-11" db="EMBL/GenBank/DDBJ databases">
        <authorList>
            <consortium name="DOE Joint Genome Institute"/>
            <person name="Ahrendt S."/>
            <person name="Riley R."/>
            <person name="Andreopoulos W."/>
            <person name="Labutti K."/>
            <person name="Pangilinan J."/>
            <person name="Ruiz-Duenas F.J."/>
            <person name="Barrasa J.M."/>
            <person name="Sanchez-Garcia M."/>
            <person name="Camarero S."/>
            <person name="Miyauchi S."/>
            <person name="Serrano A."/>
            <person name="Linde D."/>
            <person name="Babiker R."/>
            <person name="Drula E."/>
            <person name="Ayuso-Fernandez I."/>
            <person name="Pacheco R."/>
            <person name="Padilla G."/>
            <person name="Ferreira P."/>
            <person name="Barriuso J."/>
            <person name="Kellner H."/>
            <person name="Castanera R."/>
            <person name="Alfaro M."/>
            <person name="Ramirez L."/>
            <person name="Pisabarro A.G."/>
            <person name="Kuo A."/>
            <person name="Tritt A."/>
            <person name="Lipzen A."/>
            <person name="He G."/>
            <person name="Yan M."/>
            <person name="Ng V."/>
            <person name="Cullen D."/>
            <person name="Martin F."/>
            <person name="Rosso M.-N."/>
            <person name="Henrissat B."/>
            <person name="Hibbett D."/>
            <person name="Martinez A.T."/>
            <person name="Grigoriev I.V."/>
        </authorList>
    </citation>
    <scope>NUCLEOTIDE SEQUENCE</scope>
    <source>
        <strain evidence="2">ATCC 90797</strain>
    </source>
</reference>
<evidence type="ECO:0000256" key="1">
    <source>
        <dbReference type="SAM" id="MobiDB-lite"/>
    </source>
</evidence>
<feature type="compositionally biased region" description="Basic residues" evidence="1">
    <location>
        <begin position="84"/>
        <end position="94"/>
    </location>
</feature>
<comment type="caution">
    <text evidence="2">The sequence shown here is derived from an EMBL/GenBank/DDBJ whole genome shotgun (WGS) entry which is preliminary data.</text>
</comment>
<keyword evidence="3" id="KW-1185">Reference proteome</keyword>
<evidence type="ECO:0000313" key="2">
    <source>
        <dbReference type="EMBL" id="KAF9502173.1"/>
    </source>
</evidence>
<evidence type="ECO:0000313" key="3">
    <source>
        <dbReference type="Proteomes" id="UP000807025"/>
    </source>
</evidence>
<sequence length="94" mass="10782">MCRSSLCPSARTERRSKRNSNIHTINRESRIGQCPIPTLSVSCDRLECNCRASSHDTRRRQLLQVIQPAKEKDVTRVGFEPTPRKTRLNAHHTS</sequence>